<keyword evidence="1" id="KW-1185">Reference proteome</keyword>
<proteinExistence type="predicted"/>
<dbReference type="AlphaFoldDB" id="A0A915ILM3"/>
<reference evidence="2" key="1">
    <citation type="submission" date="2022-11" db="UniProtKB">
        <authorList>
            <consortium name="WormBaseParasite"/>
        </authorList>
    </citation>
    <scope>IDENTIFICATION</scope>
</reference>
<evidence type="ECO:0000313" key="1">
    <source>
        <dbReference type="Proteomes" id="UP000887565"/>
    </source>
</evidence>
<sequence>MADYISEIKVHRISSLETNNHLTDLCILPNYEENSRNNEEFVQIDYKSGDISDTQEKMMN</sequence>
<organism evidence="1 2">
    <name type="scientific">Romanomermis culicivorax</name>
    <name type="common">Nematode worm</name>
    <dbReference type="NCBI Taxonomy" id="13658"/>
    <lineage>
        <taxon>Eukaryota</taxon>
        <taxon>Metazoa</taxon>
        <taxon>Ecdysozoa</taxon>
        <taxon>Nematoda</taxon>
        <taxon>Enoplea</taxon>
        <taxon>Dorylaimia</taxon>
        <taxon>Mermithida</taxon>
        <taxon>Mermithoidea</taxon>
        <taxon>Mermithidae</taxon>
        <taxon>Romanomermis</taxon>
    </lineage>
</organism>
<protein>
    <submittedName>
        <fullName evidence="2">Uncharacterized protein</fullName>
    </submittedName>
</protein>
<dbReference type="Proteomes" id="UP000887565">
    <property type="component" value="Unplaced"/>
</dbReference>
<evidence type="ECO:0000313" key="2">
    <source>
        <dbReference type="WBParaSite" id="nRc.2.0.1.t14348-RA"/>
    </source>
</evidence>
<accession>A0A915ILM3</accession>
<name>A0A915ILM3_ROMCU</name>
<dbReference type="WBParaSite" id="nRc.2.0.1.t14348-RA">
    <property type="protein sequence ID" value="nRc.2.0.1.t14348-RA"/>
    <property type="gene ID" value="nRc.2.0.1.g14348"/>
</dbReference>